<dbReference type="Proteomes" id="UP000826271">
    <property type="component" value="Unassembled WGS sequence"/>
</dbReference>
<name>A0AAV6XZJ8_9LAMI</name>
<comment type="caution">
    <text evidence="2">The sequence shown here is derived from an EMBL/GenBank/DDBJ whole genome shotgun (WGS) entry which is preliminary data.</text>
</comment>
<dbReference type="InterPro" id="IPR052343">
    <property type="entry name" value="Retrotransposon-Effector_Assoc"/>
</dbReference>
<evidence type="ECO:0008006" key="4">
    <source>
        <dbReference type="Google" id="ProtNLM"/>
    </source>
</evidence>
<evidence type="ECO:0000256" key="1">
    <source>
        <dbReference type="SAM" id="MobiDB-lite"/>
    </source>
</evidence>
<dbReference type="EMBL" id="WHWC01000003">
    <property type="protein sequence ID" value="KAG8386900.1"/>
    <property type="molecule type" value="Genomic_DNA"/>
</dbReference>
<proteinExistence type="predicted"/>
<reference evidence="2" key="1">
    <citation type="submission" date="2019-10" db="EMBL/GenBank/DDBJ databases">
        <authorList>
            <person name="Zhang R."/>
            <person name="Pan Y."/>
            <person name="Wang J."/>
            <person name="Ma R."/>
            <person name="Yu S."/>
        </authorList>
    </citation>
    <scope>NUCLEOTIDE SEQUENCE</scope>
    <source>
        <strain evidence="2">LA-IB0</strain>
        <tissue evidence="2">Leaf</tissue>
    </source>
</reference>
<feature type="region of interest" description="Disordered" evidence="1">
    <location>
        <begin position="68"/>
        <end position="101"/>
    </location>
</feature>
<accession>A0AAV6XZJ8</accession>
<dbReference type="AlphaFoldDB" id="A0AAV6XZJ8"/>
<gene>
    <name evidence="2" type="ORF">BUALT_Bualt03G0196900</name>
</gene>
<keyword evidence="3" id="KW-1185">Reference proteome</keyword>
<protein>
    <recommendedName>
        <fullName evidence="4">Reverse transcriptase domain-containing protein</fullName>
    </recommendedName>
</protein>
<evidence type="ECO:0000313" key="3">
    <source>
        <dbReference type="Proteomes" id="UP000826271"/>
    </source>
</evidence>
<evidence type="ECO:0000313" key="2">
    <source>
        <dbReference type="EMBL" id="KAG8386900.1"/>
    </source>
</evidence>
<organism evidence="2 3">
    <name type="scientific">Buddleja alternifolia</name>
    <dbReference type="NCBI Taxonomy" id="168488"/>
    <lineage>
        <taxon>Eukaryota</taxon>
        <taxon>Viridiplantae</taxon>
        <taxon>Streptophyta</taxon>
        <taxon>Embryophyta</taxon>
        <taxon>Tracheophyta</taxon>
        <taxon>Spermatophyta</taxon>
        <taxon>Magnoliopsida</taxon>
        <taxon>eudicotyledons</taxon>
        <taxon>Gunneridae</taxon>
        <taxon>Pentapetalae</taxon>
        <taxon>asterids</taxon>
        <taxon>lamiids</taxon>
        <taxon>Lamiales</taxon>
        <taxon>Scrophulariaceae</taxon>
        <taxon>Buddlejeae</taxon>
        <taxon>Buddleja</taxon>
    </lineage>
</organism>
<dbReference type="PANTHER" id="PTHR46890">
    <property type="entry name" value="NON-LTR RETROLELEMENT REVERSE TRANSCRIPTASE-LIKE PROTEIN-RELATED"/>
    <property type="match status" value="1"/>
</dbReference>
<sequence length="553" mass="62492">MGQVSAPNQVDIEQGSNEDCEEVIPMTVSNRFQALAALAHSSEVLIIPKLDCPLDPCVNLVVSSSSKELEESPSIHPSPVIRKPPQNPPSAPTAVNASSIGSQESKCARNYPIFSSYRFRRCNNKKKPSKKSILRRRDKTWKKNVKPFGTKTSHEAHFDFLNIIKTFPMIKIIIWNIRAEKEAAIAEKKIDHCPSENNLIELNLKSSSLKLALLLESIFWKQKSACKWLEEGERNTKFFHILVKKRRLKSVIHKIHENNRVISVPLEIKQSGVEFFKNLLSCPHNQEDLAILDSIFSPIQMIQSELTKDFCDIPSLEDIKQAIFEICTDTVAGPDGFSALFFQSCWDFIYQDLYEAVRDFFSGTPLPRSISATTIVLIPKSESPNTWADFRPISLCNVTNKILTKLFYKKIEKVLPPSISLSQSGFVPGRLIGDNILLAQEMVHSLDYPSYFWVGDSWDENKLKEAIPLHLVDKIKQMHIPEEGSDYSVWKLTNNGDFSTKLAWERIGLGLSLHQDTTEYGPLSSLQQSQYLSGDSSEIGSWSISVCKEKESS</sequence>
<dbReference type="PANTHER" id="PTHR46890:SF48">
    <property type="entry name" value="RNA-DIRECTED DNA POLYMERASE"/>
    <property type="match status" value="1"/>
</dbReference>